<evidence type="ECO:0000256" key="6">
    <source>
        <dbReference type="SAM" id="Phobius"/>
    </source>
</evidence>
<dbReference type="PANTHER" id="PTHR48022">
    <property type="entry name" value="PLASTIDIC GLUCOSE TRANSPORTER 4"/>
    <property type="match status" value="1"/>
</dbReference>
<evidence type="ECO:0000313" key="9">
    <source>
        <dbReference type="Proteomes" id="UP000019471"/>
    </source>
</evidence>
<dbReference type="InterPro" id="IPR005829">
    <property type="entry name" value="Sugar_transporter_CS"/>
</dbReference>
<dbReference type="Proteomes" id="UP000019471">
    <property type="component" value="Unassembled WGS sequence"/>
</dbReference>
<dbReference type="Gene3D" id="1.20.1250.20">
    <property type="entry name" value="MFS general substrate transporter like domains"/>
    <property type="match status" value="1"/>
</dbReference>
<sequence length="245" mass="27355">MVGTITTKLRKESELTLGTAIYTTIGTICVAIAIFTVDRVGRRTMFLIGFPALAVCLLLEGILQWQYLGTDNKGGLAGCVLIIYVYIVMFQCVDGPSFIWMSEIFPTNIRGRGIGLGFFSYFVGAITYTTPSALAFKNMFCDERPLSHRGGIAIYAFANHFIPEDRKYRIYFLYMGLCLISTVIVYFYIPETKQIPVEEIGALFGDEVIVHLTEDGHGIVEEQMELKKIAGEDVTVTEVVHTEKV</sequence>
<dbReference type="PROSITE" id="PS00216">
    <property type="entry name" value="SUGAR_TRANSPORT_1"/>
    <property type="match status" value="1"/>
</dbReference>
<dbReference type="GO" id="GO:0005351">
    <property type="term" value="F:carbohydrate:proton symporter activity"/>
    <property type="evidence" value="ECO:0007669"/>
    <property type="project" value="TreeGrafter"/>
</dbReference>
<dbReference type="InterPro" id="IPR020846">
    <property type="entry name" value="MFS_dom"/>
</dbReference>
<dbReference type="GeneID" id="19192771"/>
<keyword evidence="5 6" id="KW-0472">Membrane</keyword>
<feature type="transmembrane region" description="Helical" evidence="6">
    <location>
        <begin position="170"/>
        <end position="189"/>
    </location>
</feature>
<comment type="subcellular location">
    <subcellularLocation>
        <location evidence="1">Membrane</location>
        <topology evidence="1">Multi-pass membrane protein</topology>
    </subcellularLocation>
</comment>
<organism evidence="8 9">
    <name type="scientific">Cladophialophora psammophila CBS 110553</name>
    <dbReference type="NCBI Taxonomy" id="1182543"/>
    <lineage>
        <taxon>Eukaryota</taxon>
        <taxon>Fungi</taxon>
        <taxon>Dikarya</taxon>
        <taxon>Ascomycota</taxon>
        <taxon>Pezizomycotina</taxon>
        <taxon>Eurotiomycetes</taxon>
        <taxon>Chaetothyriomycetidae</taxon>
        <taxon>Chaetothyriales</taxon>
        <taxon>Herpotrichiellaceae</taxon>
        <taxon>Cladophialophora</taxon>
    </lineage>
</organism>
<protein>
    <recommendedName>
        <fullName evidence="7">Major facilitator superfamily (MFS) profile domain-containing protein</fullName>
    </recommendedName>
</protein>
<dbReference type="PROSITE" id="PS50850">
    <property type="entry name" value="MFS"/>
    <property type="match status" value="1"/>
</dbReference>
<name>W9XFH5_9EURO</name>
<evidence type="ECO:0000256" key="2">
    <source>
        <dbReference type="ARBA" id="ARBA00010992"/>
    </source>
</evidence>
<dbReference type="OrthoDB" id="6612291at2759"/>
<feature type="domain" description="Major facilitator superfamily (MFS) profile" evidence="7">
    <location>
        <begin position="1"/>
        <end position="193"/>
    </location>
</feature>
<feature type="transmembrane region" description="Helical" evidence="6">
    <location>
        <begin position="44"/>
        <end position="63"/>
    </location>
</feature>
<feature type="transmembrane region" description="Helical" evidence="6">
    <location>
        <begin position="114"/>
        <end position="134"/>
    </location>
</feature>
<dbReference type="eggNOG" id="KOG0254">
    <property type="taxonomic scope" value="Eukaryota"/>
</dbReference>
<reference evidence="8 9" key="1">
    <citation type="submission" date="2013-03" db="EMBL/GenBank/DDBJ databases">
        <title>The Genome Sequence of Cladophialophora psammophila CBS 110553.</title>
        <authorList>
            <consortium name="The Broad Institute Genomics Platform"/>
            <person name="Cuomo C."/>
            <person name="de Hoog S."/>
            <person name="Gorbushina A."/>
            <person name="Walker B."/>
            <person name="Young S.K."/>
            <person name="Zeng Q."/>
            <person name="Gargeya S."/>
            <person name="Fitzgerald M."/>
            <person name="Haas B."/>
            <person name="Abouelleil A."/>
            <person name="Allen A.W."/>
            <person name="Alvarado L."/>
            <person name="Arachchi H.M."/>
            <person name="Berlin A.M."/>
            <person name="Chapman S.B."/>
            <person name="Gainer-Dewar J."/>
            <person name="Goldberg J."/>
            <person name="Griggs A."/>
            <person name="Gujja S."/>
            <person name="Hansen M."/>
            <person name="Howarth C."/>
            <person name="Imamovic A."/>
            <person name="Ireland A."/>
            <person name="Larimer J."/>
            <person name="McCowan C."/>
            <person name="Murphy C."/>
            <person name="Pearson M."/>
            <person name="Poon T.W."/>
            <person name="Priest M."/>
            <person name="Roberts A."/>
            <person name="Saif S."/>
            <person name="Shea T."/>
            <person name="Sisk P."/>
            <person name="Sykes S."/>
            <person name="Wortman J."/>
            <person name="Nusbaum C."/>
            <person name="Birren B."/>
        </authorList>
    </citation>
    <scope>NUCLEOTIDE SEQUENCE [LARGE SCALE GENOMIC DNA]</scope>
    <source>
        <strain evidence="8 9">CBS 110553</strain>
    </source>
</reference>
<feature type="transmembrane region" description="Helical" evidence="6">
    <location>
        <begin position="20"/>
        <end position="37"/>
    </location>
</feature>
<evidence type="ECO:0000259" key="7">
    <source>
        <dbReference type="PROSITE" id="PS50850"/>
    </source>
</evidence>
<dbReference type="SUPFAM" id="SSF103473">
    <property type="entry name" value="MFS general substrate transporter"/>
    <property type="match status" value="1"/>
</dbReference>
<dbReference type="InterPro" id="IPR005828">
    <property type="entry name" value="MFS_sugar_transport-like"/>
</dbReference>
<evidence type="ECO:0000256" key="1">
    <source>
        <dbReference type="ARBA" id="ARBA00004141"/>
    </source>
</evidence>
<comment type="caution">
    <text evidence="8">The sequence shown here is derived from an EMBL/GenBank/DDBJ whole genome shotgun (WGS) entry which is preliminary data.</text>
</comment>
<keyword evidence="9" id="KW-1185">Reference proteome</keyword>
<dbReference type="GO" id="GO:0016020">
    <property type="term" value="C:membrane"/>
    <property type="evidence" value="ECO:0007669"/>
    <property type="project" value="UniProtKB-SubCell"/>
</dbReference>
<comment type="similarity">
    <text evidence="2">Belongs to the major facilitator superfamily. Sugar transporter (TC 2.A.1.1) family.</text>
</comment>
<proteinExistence type="inferred from homology"/>
<evidence type="ECO:0000256" key="4">
    <source>
        <dbReference type="ARBA" id="ARBA00022989"/>
    </source>
</evidence>
<evidence type="ECO:0000256" key="5">
    <source>
        <dbReference type="ARBA" id="ARBA00023136"/>
    </source>
</evidence>
<gene>
    <name evidence="8" type="ORF">A1O5_08069</name>
</gene>
<dbReference type="RefSeq" id="XP_007746844.1">
    <property type="nucleotide sequence ID" value="XM_007748654.1"/>
</dbReference>
<dbReference type="EMBL" id="AMGX01000012">
    <property type="protein sequence ID" value="EXJ69134.1"/>
    <property type="molecule type" value="Genomic_DNA"/>
</dbReference>
<keyword evidence="4 6" id="KW-1133">Transmembrane helix</keyword>
<dbReference type="AlphaFoldDB" id="W9XFH5"/>
<accession>W9XFH5</accession>
<dbReference type="Pfam" id="PF00083">
    <property type="entry name" value="Sugar_tr"/>
    <property type="match status" value="1"/>
</dbReference>
<keyword evidence="3 6" id="KW-0812">Transmembrane</keyword>
<dbReference type="InterPro" id="IPR036259">
    <property type="entry name" value="MFS_trans_sf"/>
</dbReference>
<dbReference type="HOGENOM" id="CLU_099099_0_0_1"/>
<evidence type="ECO:0000256" key="3">
    <source>
        <dbReference type="ARBA" id="ARBA00022692"/>
    </source>
</evidence>
<feature type="transmembrane region" description="Helical" evidence="6">
    <location>
        <begin position="75"/>
        <end position="93"/>
    </location>
</feature>
<evidence type="ECO:0000313" key="8">
    <source>
        <dbReference type="EMBL" id="EXJ69134.1"/>
    </source>
</evidence>
<dbReference type="InterPro" id="IPR050360">
    <property type="entry name" value="MFS_Sugar_Transporters"/>
</dbReference>
<dbReference type="PANTHER" id="PTHR48022:SF11">
    <property type="entry name" value="MONOSACCHARIDE TRANSPORTER (HXT8), PUTATIVE (AFU_ORTHOLOGUE AFUA_2G08120)-RELATED"/>
    <property type="match status" value="1"/>
</dbReference>